<evidence type="ECO:0000313" key="2">
    <source>
        <dbReference type="Proteomes" id="UP001177021"/>
    </source>
</evidence>
<dbReference type="Proteomes" id="UP001177021">
    <property type="component" value="Unassembled WGS sequence"/>
</dbReference>
<keyword evidence="2" id="KW-1185">Reference proteome</keyword>
<gene>
    <name evidence="1" type="ORF">MILVUS5_LOCUS18256</name>
</gene>
<comment type="caution">
    <text evidence="1">The sequence shown here is derived from an EMBL/GenBank/DDBJ whole genome shotgun (WGS) entry which is preliminary data.</text>
</comment>
<proteinExistence type="predicted"/>
<reference evidence="1" key="1">
    <citation type="submission" date="2023-10" db="EMBL/GenBank/DDBJ databases">
        <authorList>
            <person name="Rodriguez Cubillos JULIANA M."/>
            <person name="De Vega J."/>
        </authorList>
    </citation>
    <scope>NUCLEOTIDE SEQUENCE</scope>
</reference>
<sequence>MFQSLLQKKQMDQQNQSMRLVLSTDAKPRLKWTHELHQRFAEAINQLGGAEKATPKSLMRVMGIPGLTLYHLKSHLQKYRLGKSQQVETCSDNKQDYIEIQSTGSQCSREISVGNQNQTTESLKISEALQIQMEVQKKLYEQIEVQKHLQFRIEAQGKYLQSVLMKAQEALAGHGSCSTTGVEHANKDELLSQLLSIINNACPSSPISELTETRGLSLNFGEKKQNRGTMCSLESSLTSSESSERKEENQTIDEAENTSNYNSISVELPLISIVTESKTFKTDTNDEASGKKRSATTDFDGGCVDQSDGKRCGKKLRKSELSQMLDLNIKYERDVDLSSTEIDLNCSSSF</sequence>
<name>A0ACB0K1P3_TRIPR</name>
<dbReference type="EMBL" id="CASHSV030000109">
    <property type="protein sequence ID" value="CAJ2650436.1"/>
    <property type="molecule type" value="Genomic_DNA"/>
</dbReference>
<organism evidence="1 2">
    <name type="scientific">Trifolium pratense</name>
    <name type="common">Red clover</name>
    <dbReference type="NCBI Taxonomy" id="57577"/>
    <lineage>
        <taxon>Eukaryota</taxon>
        <taxon>Viridiplantae</taxon>
        <taxon>Streptophyta</taxon>
        <taxon>Embryophyta</taxon>
        <taxon>Tracheophyta</taxon>
        <taxon>Spermatophyta</taxon>
        <taxon>Magnoliopsida</taxon>
        <taxon>eudicotyledons</taxon>
        <taxon>Gunneridae</taxon>
        <taxon>Pentapetalae</taxon>
        <taxon>rosids</taxon>
        <taxon>fabids</taxon>
        <taxon>Fabales</taxon>
        <taxon>Fabaceae</taxon>
        <taxon>Papilionoideae</taxon>
        <taxon>50 kb inversion clade</taxon>
        <taxon>NPAAA clade</taxon>
        <taxon>Hologalegina</taxon>
        <taxon>IRL clade</taxon>
        <taxon>Trifolieae</taxon>
        <taxon>Trifolium</taxon>
    </lineage>
</organism>
<accession>A0ACB0K1P3</accession>
<protein>
    <submittedName>
        <fullName evidence="1">Uncharacterized protein</fullName>
    </submittedName>
</protein>
<evidence type="ECO:0000313" key="1">
    <source>
        <dbReference type="EMBL" id="CAJ2650436.1"/>
    </source>
</evidence>